<proteinExistence type="predicted"/>
<evidence type="ECO:0000313" key="2">
    <source>
        <dbReference type="EMBL" id="CUR34931.1"/>
    </source>
</evidence>
<keyword evidence="3" id="KW-1185">Reference proteome</keyword>
<dbReference type="Proteomes" id="UP000184315">
    <property type="component" value="Unassembled WGS sequence"/>
</dbReference>
<dbReference type="Gene3D" id="1.25.40.620">
    <property type="match status" value="1"/>
</dbReference>
<dbReference type="EMBL" id="CZDF01000172">
    <property type="protein sequence ID" value="CUR34931.1"/>
    <property type="molecule type" value="Genomic_DNA"/>
</dbReference>
<dbReference type="SUPFAM" id="SSF140869">
    <property type="entry name" value="GUN4-like"/>
    <property type="match status" value="1"/>
</dbReference>
<dbReference type="InterPro" id="IPR037215">
    <property type="entry name" value="GUN4-like_sf"/>
</dbReference>
<accession>A0A1J1LQU5</accession>
<reference evidence="3" key="1">
    <citation type="submission" date="2015-10" db="EMBL/GenBank/DDBJ databases">
        <authorList>
            <person name="Regsiter A."/>
            <person name="william w."/>
        </authorList>
    </citation>
    <scope>NUCLEOTIDE SEQUENCE [LARGE SCALE GENOMIC DNA]</scope>
</reference>
<feature type="transmembrane region" description="Helical" evidence="1">
    <location>
        <begin position="22"/>
        <end position="42"/>
    </location>
</feature>
<keyword evidence="1" id="KW-0472">Membrane</keyword>
<keyword evidence="1" id="KW-0812">Transmembrane</keyword>
<evidence type="ECO:0000256" key="1">
    <source>
        <dbReference type="SAM" id="Phobius"/>
    </source>
</evidence>
<organism evidence="2 3">
    <name type="scientific">Planktothrix tepida PCC 9214</name>
    <dbReference type="NCBI Taxonomy" id="671072"/>
    <lineage>
        <taxon>Bacteria</taxon>
        <taxon>Bacillati</taxon>
        <taxon>Cyanobacteriota</taxon>
        <taxon>Cyanophyceae</taxon>
        <taxon>Oscillatoriophycideae</taxon>
        <taxon>Oscillatoriales</taxon>
        <taxon>Microcoleaceae</taxon>
        <taxon>Planktothrix</taxon>
    </lineage>
</organism>
<gene>
    <name evidence="2" type="ORF">PL9214650370</name>
</gene>
<keyword evidence="1" id="KW-1133">Transmembrane helix</keyword>
<dbReference type="AlphaFoldDB" id="A0A1J1LQU5"/>
<protein>
    <submittedName>
        <fullName evidence="2">Uncharacterized protein</fullName>
    </submittedName>
</protein>
<sequence>MENLTNSILNKTCRFMYQFTQFIGRITVISALIMAMDSLVFAQTQSSSSTDLTPLQQQLKSGNWKASDIETRRLIQQWIFPKGDVYAKPEVNQSCS</sequence>
<name>A0A1J1LQU5_9CYAN</name>
<evidence type="ECO:0000313" key="3">
    <source>
        <dbReference type="Proteomes" id="UP000184315"/>
    </source>
</evidence>